<evidence type="ECO:0000313" key="1">
    <source>
        <dbReference type="EMBL" id="KEO75430.1"/>
    </source>
</evidence>
<protein>
    <submittedName>
        <fullName evidence="1">Uncharacterized protein</fullName>
    </submittedName>
</protein>
<sequence length="76" mass="9046">MYRTGFRWKKKFVLYITLVSDVEVVYVNESNKKVLVSPREFMNQWTGVSLIVEKNSDFIEPGYKEEFGKKEDFKLS</sequence>
<reference evidence="1 2" key="1">
    <citation type="submission" date="2014-04" db="EMBL/GenBank/DDBJ databases">
        <title>Characterization and application of a salt tolerant electro-active bacterium.</title>
        <authorList>
            <person name="Yang L."/>
            <person name="Wei S."/>
            <person name="Tay Q.X.M."/>
        </authorList>
    </citation>
    <scope>NUCLEOTIDE SEQUENCE [LARGE SCALE GENOMIC DNA]</scope>
    <source>
        <strain evidence="1 2">LY1</strain>
    </source>
</reference>
<keyword evidence="2" id="KW-1185">Reference proteome</keyword>
<accession>A0A074L4K5</accession>
<dbReference type="AlphaFoldDB" id="A0A074L4K5"/>
<gene>
    <name evidence="1" type="ORF">EL17_00790</name>
</gene>
<dbReference type="STRING" id="1048983.EL17_00790"/>
<evidence type="ECO:0000313" key="2">
    <source>
        <dbReference type="Proteomes" id="UP000027821"/>
    </source>
</evidence>
<dbReference type="EMBL" id="JMIH01000011">
    <property type="protein sequence ID" value="KEO75430.1"/>
    <property type="molecule type" value="Genomic_DNA"/>
</dbReference>
<dbReference type="Proteomes" id="UP000027821">
    <property type="component" value="Unassembled WGS sequence"/>
</dbReference>
<comment type="caution">
    <text evidence="1">The sequence shown here is derived from an EMBL/GenBank/DDBJ whole genome shotgun (WGS) entry which is preliminary data.</text>
</comment>
<organism evidence="1 2">
    <name type="scientific">Anditalea andensis</name>
    <dbReference type="NCBI Taxonomy" id="1048983"/>
    <lineage>
        <taxon>Bacteria</taxon>
        <taxon>Pseudomonadati</taxon>
        <taxon>Bacteroidota</taxon>
        <taxon>Cytophagia</taxon>
        <taxon>Cytophagales</taxon>
        <taxon>Cytophagaceae</taxon>
        <taxon>Anditalea</taxon>
    </lineage>
</organism>
<proteinExistence type="predicted"/>
<name>A0A074L4K5_9BACT</name>